<keyword evidence="3" id="KW-1185">Reference proteome</keyword>
<sequence length="159" mass="18262">MNHEAESTPLIQQEYQAPQSNITEQEQPKIVSMNQILLQNTAQAFSPAIMISKQFYVFSKTIKKSIEQYRNNESIQFVKNMSSALEEYDGVSYSNDALNQDQSITAKGIKYFSKAISKIRSKLGVDKKEQEQQEQGAQQQNRNESLIPEQSQRIDEEHI</sequence>
<dbReference type="Proteomes" id="UP000692954">
    <property type="component" value="Unassembled WGS sequence"/>
</dbReference>
<organism evidence="2 3">
    <name type="scientific">Paramecium sonneborni</name>
    <dbReference type="NCBI Taxonomy" id="65129"/>
    <lineage>
        <taxon>Eukaryota</taxon>
        <taxon>Sar</taxon>
        <taxon>Alveolata</taxon>
        <taxon>Ciliophora</taxon>
        <taxon>Intramacronucleata</taxon>
        <taxon>Oligohymenophorea</taxon>
        <taxon>Peniculida</taxon>
        <taxon>Parameciidae</taxon>
        <taxon>Paramecium</taxon>
    </lineage>
</organism>
<feature type="region of interest" description="Disordered" evidence="1">
    <location>
        <begin position="124"/>
        <end position="159"/>
    </location>
</feature>
<dbReference type="EMBL" id="CAJJDN010000158">
    <property type="protein sequence ID" value="CAD8125322.1"/>
    <property type="molecule type" value="Genomic_DNA"/>
</dbReference>
<protein>
    <submittedName>
        <fullName evidence="2">Uncharacterized protein</fullName>
    </submittedName>
</protein>
<dbReference type="OrthoDB" id="301817at2759"/>
<feature type="compositionally biased region" description="Polar residues" evidence="1">
    <location>
        <begin position="141"/>
        <end position="151"/>
    </location>
</feature>
<evidence type="ECO:0000256" key="1">
    <source>
        <dbReference type="SAM" id="MobiDB-lite"/>
    </source>
</evidence>
<gene>
    <name evidence="2" type="ORF">PSON_ATCC_30995.1.T1580045</name>
</gene>
<evidence type="ECO:0000313" key="2">
    <source>
        <dbReference type="EMBL" id="CAD8125322.1"/>
    </source>
</evidence>
<dbReference type="AlphaFoldDB" id="A0A8S1RDI5"/>
<evidence type="ECO:0000313" key="3">
    <source>
        <dbReference type="Proteomes" id="UP000692954"/>
    </source>
</evidence>
<reference evidence="2" key="1">
    <citation type="submission" date="2021-01" db="EMBL/GenBank/DDBJ databases">
        <authorList>
            <consortium name="Genoscope - CEA"/>
            <person name="William W."/>
        </authorList>
    </citation>
    <scope>NUCLEOTIDE SEQUENCE</scope>
</reference>
<accession>A0A8S1RDI5</accession>
<proteinExistence type="predicted"/>
<name>A0A8S1RDI5_9CILI</name>
<comment type="caution">
    <text evidence="2">The sequence shown here is derived from an EMBL/GenBank/DDBJ whole genome shotgun (WGS) entry which is preliminary data.</text>
</comment>